<evidence type="ECO:0000313" key="2">
    <source>
        <dbReference type="Proteomes" id="UP001058974"/>
    </source>
</evidence>
<dbReference type="EMBL" id="JAMSHJ010000003">
    <property type="protein sequence ID" value="KAI5431220.1"/>
    <property type="molecule type" value="Genomic_DNA"/>
</dbReference>
<dbReference type="Proteomes" id="UP001058974">
    <property type="component" value="Chromosome 3"/>
</dbReference>
<organism evidence="1 2">
    <name type="scientific">Pisum sativum</name>
    <name type="common">Garden pea</name>
    <name type="synonym">Lathyrus oleraceus</name>
    <dbReference type="NCBI Taxonomy" id="3888"/>
    <lineage>
        <taxon>Eukaryota</taxon>
        <taxon>Viridiplantae</taxon>
        <taxon>Streptophyta</taxon>
        <taxon>Embryophyta</taxon>
        <taxon>Tracheophyta</taxon>
        <taxon>Spermatophyta</taxon>
        <taxon>Magnoliopsida</taxon>
        <taxon>eudicotyledons</taxon>
        <taxon>Gunneridae</taxon>
        <taxon>Pentapetalae</taxon>
        <taxon>rosids</taxon>
        <taxon>fabids</taxon>
        <taxon>Fabales</taxon>
        <taxon>Fabaceae</taxon>
        <taxon>Papilionoideae</taxon>
        <taxon>50 kb inversion clade</taxon>
        <taxon>NPAAA clade</taxon>
        <taxon>Hologalegina</taxon>
        <taxon>IRL clade</taxon>
        <taxon>Fabeae</taxon>
        <taxon>Lathyrus</taxon>
    </lineage>
</organism>
<dbReference type="PANTHER" id="PTHR36026">
    <property type="entry name" value="OS05G0542100 PROTEIN"/>
    <property type="match status" value="1"/>
</dbReference>
<dbReference type="AlphaFoldDB" id="A0A9D4Y631"/>
<name>A0A9D4Y631_PEA</name>
<gene>
    <name evidence="1" type="ORF">KIW84_035400</name>
</gene>
<dbReference type="PANTHER" id="PTHR36026:SF1">
    <property type="entry name" value="OS05G0542100 PROTEIN"/>
    <property type="match status" value="1"/>
</dbReference>
<keyword evidence="2" id="KW-1185">Reference proteome</keyword>
<accession>A0A9D4Y631</accession>
<proteinExistence type="predicted"/>
<sequence length="110" mass="12064">MPVMEKLKMFVVKEPVVAASCLIAGFGFFLPAVVRPILDSYQTTEHPPQPTLSDVVKGHLFLKGKNSLYAKIFIMLTTSIPAKSQQNCRGVAVDSGLDMVPAKEMENRQA</sequence>
<comment type="caution">
    <text evidence="1">The sequence shown here is derived from an EMBL/GenBank/DDBJ whole genome shotgun (WGS) entry which is preliminary data.</text>
</comment>
<reference evidence="1 2" key="1">
    <citation type="journal article" date="2022" name="Nat. Genet.">
        <title>Improved pea reference genome and pan-genome highlight genomic features and evolutionary characteristics.</title>
        <authorList>
            <person name="Yang T."/>
            <person name="Liu R."/>
            <person name="Luo Y."/>
            <person name="Hu S."/>
            <person name="Wang D."/>
            <person name="Wang C."/>
            <person name="Pandey M.K."/>
            <person name="Ge S."/>
            <person name="Xu Q."/>
            <person name="Li N."/>
            <person name="Li G."/>
            <person name="Huang Y."/>
            <person name="Saxena R.K."/>
            <person name="Ji Y."/>
            <person name="Li M."/>
            <person name="Yan X."/>
            <person name="He Y."/>
            <person name="Liu Y."/>
            <person name="Wang X."/>
            <person name="Xiang C."/>
            <person name="Varshney R.K."/>
            <person name="Ding H."/>
            <person name="Gao S."/>
            <person name="Zong X."/>
        </authorList>
    </citation>
    <scope>NUCLEOTIDE SEQUENCE [LARGE SCALE GENOMIC DNA]</scope>
    <source>
        <strain evidence="1 2">cv. Zhongwan 6</strain>
    </source>
</reference>
<protein>
    <recommendedName>
        <fullName evidence="3">Fiber protein Fb11</fullName>
    </recommendedName>
</protein>
<evidence type="ECO:0008006" key="3">
    <source>
        <dbReference type="Google" id="ProtNLM"/>
    </source>
</evidence>
<evidence type="ECO:0000313" key="1">
    <source>
        <dbReference type="EMBL" id="KAI5431220.1"/>
    </source>
</evidence>
<dbReference type="Gramene" id="Psat03G0540000-T1">
    <property type="protein sequence ID" value="KAI5431220.1"/>
    <property type="gene ID" value="KIW84_035400"/>
</dbReference>